<keyword evidence="3" id="KW-1185">Reference proteome</keyword>
<accession>A0A6C2U658</accession>
<gene>
    <name evidence="2" type="ORF">PDESU_04083</name>
</gene>
<protein>
    <submittedName>
        <fullName evidence="2">Uncharacterized protein</fullName>
    </submittedName>
</protein>
<dbReference type="RefSeq" id="WP_136081057.1">
    <property type="nucleotide sequence ID" value="NZ_CAAHFG010000002.1"/>
</dbReference>
<organism evidence="2 3">
    <name type="scientific">Pontiella desulfatans</name>
    <dbReference type="NCBI Taxonomy" id="2750659"/>
    <lineage>
        <taxon>Bacteria</taxon>
        <taxon>Pseudomonadati</taxon>
        <taxon>Kiritimatiellota</taxon>
        <taxon>Kiritimatiellia</taxon>
        <taxon>Kiritimatiellales</taxon>
        <taxon>Pontiellaceae</taxon>
        <taxon>Pontiella</taxon>
    </lineage>
</organism>
<name>A0A6C2U658_PONDE</name>
<evidence type="ECO:0000256" key="1">
    <source>
        <dbReference type="SAM" id="SignalP"/>
    </source>
</evidence>
<proteinExistence type="predicted"/>
<feature type="chain" id="PRO_5025601645" evidence="1">
    <location>
        <begin position="26"/>
        <end position="185"/>
    </location>
</feature>
<sequence length="185" mass="19009">MKKILTFKIGVVGLTALVLASQASAVDQAAAAGTLAQISVVAVQAKANLVDAAGSGDIAAIEEAQKRADAVDAAASEAREAYSVLEQAKNAGDEDAAAAAEDDMNKAAQKAQDALNGVIPEDTAKEVAAWKESKTNTGGGPGNPYVPNPRRILWGTTLSQDIMESQWDTIFASGRGIGDRDATPE</sequence>
<dbReference type="EMBL" id="CAAHFG010000002">
    <property type="protein sequence ID" value="VGO15500.1"/>
    <property type="molecule type" value="Genomic_DNA"/>
</dbReference>
<evidence type="ECO:0000313" key="2">
    <source>
        <dbReference type="EMBL" id="VGO15500.1"/>
    </source>
</evidence>
<keyword evidence="1" id="KW-0732">Signal</keyword>
<evidence type="ECO:0000313" key="3">
    <source>
        <dbReference type="Proteomes" id="UP000366872"/>
    </source>
</evidence>
<dbReference type="Proteomes" id="UP000366872">
    <property type="component" value="Unassembled WGS sequence"/>
</dbReference>
<reference evidence="2 3" key="1">
    <citation type="submission" date="2019-04" db="EMBL/GenBank/DDBJ databases">
        <authorList>
            <person name="Van Vliet M D."/>
        </authorList>
    </citation>
    <scope>NUCLEOTIDE SEQUENCE [LARGE SCALE GENOMIC DNA]</scope>
    <source>
        <strain evidence="2 3">F1</strain>
    </source>
</reference>
<dbReference type="AlphaFoldDB" id="A0A6C2U658"/>
<feature type="signal peptide" evidence="1">
    <location>
        <begin position="1"/>
        <end position="25"/>
    </location>
</feature>